<name>A0A1U7MV83_9CYAN</name>
<gene>
    <name evidence="2" type="ORF">BJP37_32430</name>
</gene>
<proteinExistence type="predicted"/>
<dbReference type="InterPro" id="IPR040442">
    <property type="entry name" value="Pyrv_kinase-like_dom_sf"/>
</dbReference>
<evidence type="ECO:0000259" key="1">
    <source>
        <dbReference type="Pfam" id="PF02896"/>
    </source>
</evidence>
<dbReference type="PROSITE" id="PS00742">
    <property type="entry name" value="PEP_ENZYMES_2"/>
    <property type="match status" value="1"/>
</dbReference>
<accession>A0A1U7MV83</accession>
<dbReference type="PANTHER" id="PTHR46244">
    <property type="entry name" value="PHOSPHOENOLPYRUVATE-PROTEIN PHOSPHOTRANSFERASE"/>
    <property type="match status" value="1"/>
</dbReference>
<evidence type="ECO:0000313" key="2">
    <source>
        <dbReference type="EMBL" id="OLT55775.1"/>
    </source>
</evidence>
<dbReference type="SUPFAM" id="SSF51621">
    <property type="entry name" value="Phosphoenolpyruvate/pyruvate domain"/>
    <property type="match status" value="1"/>
</dbReference>
<sequence length="212" mass="22290">MVSSVEEVRAAKEILAEAKAELRQEGYSFNAQMPVGIMVEVPAAVTMADQLAAEVDFFSIGTNDLSQYVMAADRTNPKVAKLADALEPAVLRMIQQTVTVAHQAGIPVSVCGQLASNPVGIPILLGLGVDELSVNPPAIATVISVISQLSINQAEMLAGEVLQLDSALAVREYIRLLAEVGNREQRCSAVLGVSPMSDCIKTGTGNSGQELT</sequence>
<evidence type="ECO:0000313" key="3">
    <source>
        <dbReference type="Proteomes" id="UP000186657"/>
    </source>
</evidence>
<dbReference type="Gene3D" id="3.20.20.60">
    <property type="entry name" value="Phosphoenolpyruvate-binding domains"/>
    <property type="match status" value="1"/>
</dbReference>
<dbReference type="PRINTS" id="PR01736">
    <property type="entry name" value="PHPHTRNFRASE"/>
</dbReference>
<dbReference type="EMBL" id="MKZS01000008">
    <property type="protein sequence ID" value="OLT55775.1"/>
    <property type="molecule type" value="Genomic_DNA"/>
</dbReference>
<keyword evidence="3" id="KW-1185">Reference proteome</keyword>
<organism evidence="2 3">
    <name type="scientific">Moorena bouillonii PNG</name>
    <dbReference type="NCBI Taxonomy" id="568701"/>
    <lineage>
        <taxon>Bacteria</taxon>
        <taxon>Bacillati</taxon>
        <taxon>Cyanobacteriota</taxon>
        <taxon>Cyanophyceae</taxon>
        <taxon>Coleofasciculales</taxon>
        <taxon>Coleofasciculaceae</taxon>
        <taxon>Moorena</taxon>
    </lineage>
</organism>
<dbReference type="InterPro" id="IPR000121">
    <property type="entry name" value="PEP_util_C"/>
</dbReference>
<dbReference type="PANTHER" id="PTHR46244:SF6">
    <property type="entry name" value="PHOSPHOENOLPYRUVATE-PROTEIN PHOSPHOTRANSFERASE"/>
    <property type="match status" value="1"/>
</dbReference>
<dbReference type="GO" id="GO:0016772">
    <property type="term" value="F:transferase activity, transferring phosphorus-containing groups"/>
    <property type="evidence" value="ECO:0007669"/>
    <property type="project" value="InterPro"/>
</dbReference>
<reference evidence="2 3" key="1">
    <citation type="submission" date="2016-10" db="EMBL/GenBank/DDBJ databases">
        <title>Comparative genomics uncovers the prolific and rare metabolic potential of the cyanobacterial genus Moorea.</title>
        <authorList>
            <person name="Leao T."/>
            <person name="Castelao G."/>
            <person name="Korobeynikov A."/>
            <person name="Monroe E.A."/>
            <person name="Podell S."/>
            <person name="Glukhov E."/>
            <person name="Allen E."/>
            <person name="Gerwick W.H."/>
            <person name="Gerwick L."/>
        </authorList>
    </citation>
    <scope>NUCLEOTIDE SEQUENCE [LARGE SCALE GENOMIC DNA]</scope>
    <source>
        <strain evidence="2 3">PNG5-198</strain>
    </source>
</reference>
<protein>
    <recommendedName>
        <fullName evidence="1">PEP-utilising enzyme C-terminal domain-containing protein</fullName>
    </recommendedName>
</protein>
<dbReference type="InterPro" id="IPR023151">
    <property type="entry name" value="PEP_util_CS"/>
</dbReference>
<dbReference type="InterPro" id="IPR050499">
    <property type="entry name" value="PEP-utilizing_PTS_enzyme"/>
</dbReference>
<dbReference type="Pfam" id="PF02896">
    <property type="entry name" value="PEP-utilizers_C"/>
    <property type="match status" value="1"/>
</dbReference>
<dbReference type="InterPro" id="IPR015813">
    <property type="entry name" value="Pyrv/PenolPyrv_kinase-like_dom"/>
</dbReference>
<dbReference type="AlphaFoldDB" id="A0A1U7MV83"/>
<dbReference type="Proteomes" id="UP000186657">
    <property type="component" value="Unassembled WGS sequence"/>
</dbReference>
<feature type="domain" description="PEP-utilising enzyme C-terminal" evidence="1">
    <location>
        <begin position="1"/>
        <end position="149"/>
    </location>
</feature>
<comment type="caution">
    <text evidence="2">The sequence shown here is derived from an EMBL/GenBank/DDBJ whole genome shotgun (WGS) entry which is preliminary data.</text>
</comment>